<gene>
    <name evidence="2" type="ORF">LCMAC102_01000</name>
</gene>
<accession>A0A481YU55</accession>
<keyword evidence="1" id="KW-0812">Transmembrane</keyword>
<evidence type="ECO:0000313" key="2">
    <source>
        <dbReference type="EMBL" id="QBK86305.1"/>
    </source>
</evidence>
<proteinExistence type="predicted"/>
<dbReference type="EMBL" id="MK500334">
    <property type="protein sequence ID" value="QBK86305.1"/>
    <property type="molecule type" value="Genomic_DNA"/>
</dbReference>
<evidence type="ECO:0000256" key="1">
    <source>
        <dbReference type="SAM" id="Phobius"/>
    </source>
</evidence>
<sequence length="115" mass="13622">MEVNCNIILFLILVGGVILFVVGNCSYKSGYKFDNSMYSYSNPNTTREAHYYQCVKDECGGDTYDYDCLEKCHLKSYRKDMKTIDHADWVCYNYRFDENAYYKCLDSVYADYRYP</sequence>
<feature type="transmembrane region" description="Helical" evidence="1">
    <location>
        <begin position="6"/>
        <end position="27"/>
    </location>
</feature>
<name>A0A481YU55_9VIRU</name>
<reference evidence="2" key="1">
    <citation type="journal article" date="2019" name="MBio">
        <title>Virus Genomes from Deep Sea Sediments Expand the Ocean Megavirome and Support Independent Origins of Viral Gigantism.</title>
        <authorList>
            <person name="Backstrom D."/>
            <person name="Yutin N."/>
            <person name="Jorgensen S.L."/>
            <person name="Dharamshi J."/>
            <person name="Homa F."/>
            <person name="Zaremba-Niedwiedzka K."/>
            <person name="Spang A."/>
            <person name="Wolf Y.I."/>
            <person name="Koonin E.V."/>
            <person name="Ettema T.J."/>
        </authorList>
    </citation>
    <scope>NUCLEOTIDE SEQUENCE</scope>
</reference>
<protein>
    <recommendedName>
        <fullName evidence="3">Transmembrane protein</fullName>
    </recommendedName>
</protein>
<organism evidence="2">
    <name type="scientific">Marseillevirus LCMAC102</name>
    <dbReference type="NCBI Taxonomy" id="2506603"/>
    <lineage>
        <taxon>Viruses</taxon>
        <taxon>Varidnaviria</taxon>
        <taxon>Bamfordvirae</taxon>
        <taxon>Nucleocytoviricota</taxon>
        <taxon>Megaviricetes</taxon>
        <taxon>Pimascovirales</taxon>
        <taxon>Pimascovirales incertae sedis</taxon>
        <taxon>Marseilleviridae</taxon>
    </lineage>
</organism>
<keyword evidence="1" id="KW-1133">Transmembrane helix</keyword>
<keyword evidence="1" id="KW-0472">Membrane</keyword>
<evidence type="ECO:0008006" key="3">
    <source>
        <dbReference type="Google" id="ProtNLM"/>
    </source>
</evidence>